<reference evidence="5" key="1">
    <citation type="submission" date="2022-10" db="EMBL/GenBank/DDBJ databases">
        <title>Novel sulphate-reducing endosymbionts in the free-living metamonad Anaeramoeba.</title>
        <authorList>
            <person name="Jerlstrom-Hultqvist J."/>
            <person name="Cepicka I."/>
            <person name="Gallot-Lavallee L."/>
            <person name="Salas-Leiva D."/>
            <person name="Curtis B.A."/>
            <person name="Zahonova K."/>
            <person name="Pipaliya S."/>
            <person name="Dacks J."/>
            <person name="Roger A.J."/>
        </authorList>
    </citation>
    <scope>NUCLEOTIDE SEQUENCE</scope>
    <source>
        <strain evidence="5">BMAN</strain>
    </source>
</reference>
<dbReference type="SUPFAM" id="SSF51045">
    <property type="entry name" value="WW domain"/>
    <property type="match status" value="1"/>
</dbReference>
<dbReference type="SUPFAM" id="SSF48350">
    <property type="entry name" value="GTPase activation domain, GAP"/>
    <property type="match status" value="1"/>
</dbReference>
<dbReference type="Pfam" id="PF00784">
    <property type="entry name" value="MyTH4"/>
    <property type="match status" value="1"/>
</dbReference>
<organism evidence="5 6">
    <name type="scientific">Anaeramoeba ignava</name>
    <name type="common">Anaerobic marine amoeba</name>
    <dbReference type="NCBI Taxonomy" id="1746090"/>
    <lineage>
        <taxon>Eukaryota</taxon>
        <taxon>Metamonada</taxon>
        <taxon>Anaeramoebidae</taxon>
        <taxon>Anaeramoeba</taxon>
    </lineage>
</organism>
<feature type="domain" description="MyTH4" evidence="4">
    <location>
        <begin position="209"/>
        <end position="367"/>
    </location>
</feature>
<dbReference type="InterPro" id="IPR038185">
    <property type="entry name" value="MyTH4_dom_sf"/>
</dbReference>
<dbReference type="SMART" id="SM00139">
    <property type="entry name" value="MyTH4"/>
    <property type="match status" value="1"/>
</dbReference>
<evidence type="ECO:0000313" key="6">
    <source>
        <dbReference type="Proteomes" id="UP001149090"/>
    </source>
</evidence>
<dbReference type="InterPro" id="IPR000198">
    <property type="entry name" value="RhoGAP_dom"/>
</dbReference>
<evidence type="ECO:0000259" key="3">
    <source>
        <dbReference type="PROSITE" id="PS50238"/>
    </source>
</evidence>
<evidence type="ECO:0000259" key="2">
    <source>
        <dbReference type="PROSITE" id="PS50020"/>
    </source>
</evidence>
<feature type="region of interest" description="Disordered" evidence="1">
    <location>
        <begin position="141"/>
        <end position="163"/>
    </location>
</feature>
<dbReference type="PROSITE" id="PS50020">
    <property type="entry name" value="WW_DOMAIN_2"/>
    <property type="match status" value="1"/>
</dbReference>
<accession>A0A9Q0LGA2</accession>
<feature type="domain" description="WW" evidence="2">
    <location>
        <begin position="1"/>
        <end position="44"/>
    </location>
</feature>
<dbReference type="OrthoDB" id="437889at2759"/>
<dbReference type="EMBL" id="JAPDFW010000084">
    <property type="protein sequence ID" value="KAJ5071854.1"/>
    <property type="molecule type" value="Genomic_DNA"/>
</dbReference>
<dbReference type="Proteomes" id="UP001149090">
    <property type="component" value="Unassembled WGS sequence"/>
</dbReference>
<evidence type="ECO:0000259" key="4">
    <source>
        <dbReference type="PROSITE" id="PS51016"/>
    </source>
</evidence>
<dbReference type="Pfam" id="PF00397">
    <property type="entry name" value="WW"/>
    <property type="match status" value="1"/>
</dbReference>
<dbReference type="InterPro" id="IPR001202">
    <property type="entry name" value="WW_dom"/>
</dbReference>
<dbReference type="PROSITE" id="PS51016">
    <property type="entry name" value="MYTH4"/>
    <property type="match status" value="1"/>
</dbReference>
<dbReference type="PANTHER" id="PTHR45876">
    <property type="entry name" value="FI04035P"/>
    <property type="match status" value="1"/>
</dbReference>
<name>A0A9Q0LGA2_ANAIG</name>
<dbReference type="OMA" id="QQSEGIF"/>
<dbReference type="CDD" id="cd00201">
    <property type="entry name" value="WW"/>
    <property type="match status" value="1"/>
</dbReference>
<dbReference type="PROSITE" id="PS50238">
    <property type="entry name" value="RHOGAP"/>
    <property type="match status" value="1"/>
</dbReference>
<comment type="caution">
    <text evidence="5">The sequence shown here is derived from an EMBL/GenBank/DDBJ whole genome shotgun (WGS) entry which is preliminary data.</text>
</comment>
<evidence type="ECO:0000313" key="5">
    <source>
        <dbReference type="EMBL" id="KAJ5071854.1"/>
    </source>
</evidence>
<sequence>MSEWSEHIDPSSNRIYYYNSRTGQRKKYYYNHKTGASVWTKPKELEEQKETKKTENIENFGNQSIDLPPILNEDLPPPILNDDIQLPSLDMDLPPPIFDGDMPPPVFDGDLPPPILDENFSIPQIESIPNNNFDQQLNQIPPPINTSPNITKSPSPTKERKWPPCFGYHEIPDDIMNENPELRITEFARKFFNNQKSLKKATPKQLLSFSSKPIKKPLLLSVNKSKTPKISSEAVDNFKNILSYIGEKGKKSAGDPEVAKKILTRGLQYPELWDEIYIQLLKQTQGRIEMTTLKRVWELLVLCCSTFPPSEDLENYLKNFVCLNIKNERVEISEFAQYCILKLFPISKARNSKKFSIPPDRTIQSINVAPYQQSRLFGITFEEILWYQKDWDPDLKIPKVIKFLCDQVKETGGMSTVGIFRIPGQNEEVNYAKDLLDRGSLEVKFSQPTTPASLLKQFFRELYESLIPEEFYDDCLKCAGKLDEEEKIIQKLRPINLAVLTYLIRYIREFSQQSVLSITKMGLPNLALVFAPNLLRCPPTTELKLTMNQPREQLFFLTLLKNLDCSKYEKML</sequence>
<dbReference type="GO" id="GO:0005096">
    <property type="term" value="F:GTPase activator activity"/>
    <property type="evidence" value="ECO:0007669"/>
    <property type="project" value="TreeGrafter"/>
</dbReference>
<dbReference type="GO" id="GO:0007165">
    <property type="term" value="P:signal transduction"/>
    <property type="evidence" value="ECO:0007669"/>
    <property type="project" value="InterPro"/>
</dbReference>
<keyword evidence="6" id="KW-1185">Reference proteome</keyword>
<dbReference type="InterPro" id="IPR008936">
    <property type="entry name" value="Rho_GTPase_activation_prot"/>
</dbReference>
<dbReference type="GO" id="GO:0005856">
    <property type="term" value="C:cytoskeleton"/>
    <property type="evidence" value="ECO:0007669"/>
    <property type="project" value="InterPro"/>
</dbReference>
<dbReference type="Gene3D" id="1.25.40.530">
    <property type="entry name" value="MyTH4 domain"/>
    <property type="match status" value="1"/>
</dbReference>
<dbReference type="Gene3D" id="2.20.70.10">
    <property type="match status" value="2"/>
</dbReference>
<dbReference type="PANTHER" id="PTHR45876:SF8">
    <property type="entry name" value="FI04035P"/>
    <property type="match status" value="1"/>
</dbReference>
<gene>
    <name evidence="5" type="ORF">M0811_09753</name>
</gene>
<dbReference type="AlphaFoldDB" id="A0A9Q0LGA2"/>
<dbReference type="GO" id="GO:0005737">
    <property type="term" value="C:cytoplasm"/>
    <property type="evidence" value="ECO:0007669"/>
    <property type="project" value="TreeGrafter"/>
</dbReference>
<dbReference type="InterPro" id="IPR036020">
    <property type="entry name" value="WW_dom_sf"/>
</dbReference>
<proteinExistence type="predicted"/>
<feature type="domain" description="Rho-GAP" evidence="3">
    <location>
        <begin position="379"/>
        <end position="567"/>
    </location>
</feature>
<dbReference type="SMART" id="SM00324">
    <property type="entry name" value="RhoGAP"/>
    <property type="match status" value="1"/>
</dbReference>
<dbReference type="InterPro" id="IPR000857">
    <property type="entry name" value="MyTH4_dom"/>
</dbReference>
<evidence type="ECO:0000256" key="1">
    <source>
        <dbReference type="SAM" id="MobiDB-lite"/>
    </source>
</evidence>
<dbReference type="Pfam" id="PF00620">
    <property type="entry name" value="RhoGAP"/>
    <property type="match status" value="1"/>
</dbReference>
<protein>
    <submittedName>
        <fullName evidence="5">Rho gtpase activation protein</fullName>
    </submittedName>
</protein>
<dbReference type="Gene3D" id="1.10.555.10">
    <property type="entry name" value="Rho GTPase activation protein"/>
    <property type="match status" value="1"/>
</dbReference>